<evidence type="ECO:0000259" key="3">
    <source>
        <dbReference type="PROSITE" id="PS51186"/>
    </source>
</evidence>
<dbReference type="PANTHER" id="PTHR43877:SF2">
    <property type="entry name" value="AMINOALKYLPHOSPHONATE N-ACETYLTRANSFERASE-RELATED"/>
    <property type="match status" value="1"/>
</dbReference>
<dbReference type="Pfam" id="PF00583">
    <property type="entry name" value="Acetyltransf_1"/>
    <property type="match status" value="1"/>
</dbReference>
<protein>
    <submittedName>
        <fullName evidence="4">Putative acetyltransferase</fullName>
    </submittedName>
</protein>
<dbReference type="Gene3D" id="3.40.630.30">
    <property type="match status" value="1"/>
</dbReference>
<dbReference type="PROSITE" id="PS51186">
    <property type="entry name" value="GNAT"/>
    <property type="match status" value="1"/>
</dbReference>
<keyword evidence="1 4" id="KW-0808">Transferase</keyword>
<name>A0A6N2T384_9FIRM</name>
<dbReference type="GO" id="GO:0016747">
    <property type="term" value="F:acyltransferase activity, transferring groups other than amino-acyl groups"/>
    <property type="evidence" value="ECO:0007669"/>
    <property type="project" value="InterPro"/>
</dbReference>
<evidence type="ECO:0000313" key="4">
    <source>
        <dbReference type="EMBL" id="VYS98285.1"/>
    </source>
</evidence>
<dbReference type="InterPro" id="IPR050832">
    <property type="entry name" value="Bact_Acetyltransf"/>
</dbReference>
<organism evidence="4">
    <name type="scientific">uncultured Anaerotruncus sp</name>
    <dbReference type="NCBI Taxonomy" id="905011"/>
    <lineage>
        <taxon>Bacteria</taxon>
        <taxon>Bacillati</taxon>
        <taxon>Bacillota</taxon>
        <taxon>Clostridia</taxon>
        <taxon>Eubacteriales</taxon>
        <taxon>Oscillospiraceae</taxon>
        <taxon>Anaerotruncus</taxon>
        <taxon>environmental samples</taxon>
    </lineage>
</organism>
<evidence type="ECO:0000256" key="2">
    <source>
        <dbReference type="ARBA" id="ARBA00023315"/>
    </source>
</evidence>
<dbReference type="SUPFAM" id="SSF55729">
    <property type="entry name" value="Acyl-CoA N-acyltransferases (Nat)"/>
    <property type="match status" value="1"/>
</dbReference>
<dbReference type="EMBL" id="CACRSL010000003">
    <property type="protein sequence ID" value="VYS98285.1"/>
    <property type="molecule type" value="Genomic_DNA"/>
</dbReference>
<dbReference type="AlphaFoldDB" id="A0A6N2T384"/>
<dbReference type="PANTHER" id="PTHR43877">
    <property type="entry name" value="AMINOALKYLPHOSPHONATE N-ACETYLTRANSFERASE-RELATED-RELATED"/>
    <property type="match status" value="1"/>
</dbReference>
<evidence type="ECO:0000256" key="1">
    <source>
        <dbReference type="ARBA" id="ARBA00022679"/>
    </source>
</evidence>
<keyword evidence="2" id="KW-0012">Acyltransferase</keyword>
<reference evidence="4" key="1">
    <citation type="submission" date="2019-11" db="EMBL/GenBank/DDBJ databases">
        <authorList>
            <person name="Feng L."/>
        </authorList>
    </citation>
    <scope>NUCLEOTIDE SEQUENCE</scope>
    <source>
        <strain evidence="4">AundefinedLFYP135</strain>
    </source>
</reference>
<dbReference type="InterPro" id="IPR016181">
    <property type="entry name" value="Acyl_CoA_acyltransferase"/>
</dbReference>
<gene>
    <name evidence="4" type="ORF">AULFYP135_01168</name>
</gene>
<feature type="domain" description="N-acetyltransferase" evidence="3">
    <location>
        <begin position="1"/>
        <end position="156"/>
    </location>
</feature>
<proteinExistence type="predicted"/>
<accession>A0A6N2T384</accession>
<dbReference type="InterPro" id="IPR000182">
    <property type="entry name" value="GNAT_dom"/>
</dbReference>
<sequence>MEICAATKGDLEGVRLLYRELFCRMALLEPAYFQPADQNQEFLEKILEHDLSALLVAKEGEEVLGLVLLTEMHTAPYDCLVPHTYGYLMDLVVESGQRSQGIGTQLIRAARRWSEKRGHAYLELGVLNSNLRAAELYEREGFSPVMTTMRLPLGQN</sequence>
<dbReference type="CDD" id="cd04301">
    <property type="entry name" value="NAT_SF"/>
    <property type="match status" value="1"/>
</dbReference>